<feature type="transmembrane region" description="Helical" evidence="1">
    <location>
        <begin position="46"/>
        <end position="67"/>
    </location>
</feature>
<sequence>MQNLLFCIPKAAVLHGKSVGFAAQNSRFRNAKSKLLFFKEIIFTKLMLLSSSMLGFLETSIFFLEILDSPAISSLLVNAPKHAQTLFFAISERPPTLQKPFLQPFHTQLLENKKSWNTSRPSSFSNLLSNMFPFYKSLTKKEV</sequence>
<organism evidence="2 3">
    <name type="scientific">Prevotella intermedia</name>
    <dbReference type="NCBI Taxonomy" id="28131"/>
    <lineage>
        <taxon>Bacteria</taxon>
        <taxon>Pseudomonadati</taxon>
        <taxon>Bacteroidota</taxon>
        <taxon>Bacteroidia</taxon>
        <taxon>Bacteroidales</taxon>
        <taxon>Prevotellaceae</taxon>
        <taxon>Prevotella</taxon>
    </lineage>
</organism>
<keyword evidence="1" id="KW-0812">Transmembrane</keyword>
<gene>
    <name evidence="2" type="ORF">CTM59_08330</name>
</gene>
<protein>
    <submittedName>
        <fullName evidence="2">Uncharacterized protein</fullName>
    </submittedName>
</protein>
<dbReference type="EMBL" id="PENH01000002">
    <property type="protein sequence ID" value="PJI24143.1"/>
    <property type="molecule type" value="Genomic_DNA"/>
</dbReference>
<dbReference type="RefSeq" id="WP_100356682.1">
    <property type="nucleotide sequence ID" value="NZ_PENH01000002.1"/>
</dbReference>
<dbReference type="Proteomes" id="UP000231201">
    <property type="component" value="Unassembled WGS sequence"/>
</dbReference>
<evidence type="ECO:0000256" key="1">
    <source>
        <dbReference type="SAM" id="Phobius"/>
    </source>
</evidence>
<name>A0A2M8TJN1_PREIN</name>
<accession>A0A2M8TJN1</accession>
<proteinExistence type="predicted"/>
<evidence type="ECO:0000313" key="2">
    <source>
        <dbReference type="EMBL" id="PJI24143.1"/>
    </source>
</evidence>
<keyword evidence="1" id="KW-1133">Transmembrane helix</keyword>
<evidence type="ECO:0000313" key="3">
    <source>
        <dbReference type="Proteomes" id="UP000231201"/>
    </source>
</evidence>
<reference evidence="2 3" key="1">
    <citation type="submission" date="2017-11" db="EMBL/GenBank/DDBJ databases">
        <title>Genome sequencing of Prevotella intermedia KCOM 2833.</title>
        <authorList>
            <person name="Kook J.-K."/>
            <person name="Park S.-N."/>
            <person name="Lim Y.K."/>
        </authorList>
    </citation>
    <scope>NUCLEOTIDE SEQUENCE [LARGE SCALE GENOMIC DNA]</scope>
    <source>
        <strain evidence="2 3">KCOM 2833</strain>
    </source>
</reference>
<dbReference type="AlphaFoldDB" id="A0A2M8TJN1"/>
<comment type="caution">
    <text evidence="2">The sequence shown here is derived from an EMBL/GenBank/DDBJ whole genome shotgun (WGS) entry which is preliminary data.</text>
</comment>
<keyword evidence="1" id="KW-0472">Membrane</keyword>